<dbReference type="PANTHER" id="PTHR34415:SF1">
    <property type="entry name" value="INTEGRASE CATALYTIC DOMAIN-CONTAINING PROTEIN"/>
    <property type="match status" value="1"/>
</dbReference>
<evidence type="ECO:0000259" key="2">
    <source>
        <dbReference type="Pfam" id="PF25273"/>
    </source>
</evidence>
<gene>
    <name evidence="3" type="ORF">ElyMa_005522500</name>
</gene>
<sequence length="200" mass="22213">MIWYLLWRCMTGRNRLIQLSFLIAGHTKLSPDGGFGLIKRKLKRTRVDCLADVAQVVNDSSTMNEAVLVGTEKGPSQIPTYNWATYMYLSSFFIKVKGIKSLQHFKIDNTGSVVVMQHSNVPETTQDLRKGNVPAPEIQEIQEFVSPNCQDIVAPEPAAADITEGDSDSPDPLDEHVVPAKNPRPTAGRGKARWGRGRHD</sequence>
<feature type="region of interest" description="Disordered" evidence="1">
    <location>
        <begin position="155"/>
        <end position="200"/>
    </location>
</feature>
<dbReference type="Pfam" id="PF25273">
    <property type="entry name" value="DUF7869"/>
    <property type="match status" value="1"/>
</dbReference>
<dbReference type="EMBL" id="BMAT01011025">
    <property type="protein sequence ID" value="GFR65133.1"/>
    <property type="molecule type" value="Genomic_DNA"/>
</dbReference>
<keyword evidence="4" id="KW-1185">Reference proteome</keyword>
<feature type="domain" description="DUF7869" evidence="2">
    <location>
        <begin position="17"/>
        <end position="117"/>
    </location>
</feature>
<feature type="compositionally biased region" description="Acidic residues" evidence="1">
    <location>
        <begin position="163"/>
        <end position="172"/>
    </location>
</feature>
<dbReference type="InterPro" id="IPR057191">
    <property type="entry name" value="DUF7869"/>
</dbReference>
<protein>
    <recommendedName>
        <fullName evidence="2">DUF7869 domain-containing protein</fullName>
    </recommendedName>
</protein>
<evidence type="ECO:0000256" key="1">
    <source>
        <dbReference type="SAM" id="MobiDB-lite"/>
    </source>
</evidence>
<name>A0AAV4EXG6_9GAST</name>
<proteinExistence type="predicted"/>
<evidence type="ECO:0000313" key="3">
    <source>
        <dbReference type="EMBL" id="GFR65133.1"/>
    </source>
</evidence>
<dbReference type="Proteomes" id="UP000762676">
    <property type="component" value="Unassembled WGS sequence"/>
</dbReference>
<dbReference type="AlphaFoldDB" id="A0AAV4EXG6"/>
<dbReference type="PANTHER" id="PTHR34415">
    <property type="entry name" value="INTEGRASE CATALYTIC DOMAIN-CONTAINING PROTEIN"/>
    <property type="match status" value="1"/>
</dbReference>
<evidence type="ECO:0000313" key="4">
    <source>
        <dbReference type="Proteomes" id="UP000762676"/>
    </source>
</evidence>
<reference evidence="3 4" key="1">
    <citation type="journal article" date="2021" name="Elife">
        <title>Chloroplast acquisition without the gene transfer in kleptoplastic sea slugs, Plakobranchus ocellatus.</title>
        <authorList>
            <person name="Maeda T."/>
            <person name="Takahashi S."/>
            <person name="Yoshida T."/>
            <person name="Shimamura S."/>
            <person name="Takaki Y."/>
            <person name="Nagai Y."/>
            <person name="Toyoda A."/>
            <person name="Suzuki Y."/>
            <person name="Arimoto A."/>
            <person name="Ishii H."/>
            <person name="Satoh N."/>
            <person name="Nishiyama T."/>
            <person name="Hasebe M."/>
            <person name="Maruyama T."/>
            <person name="Minagawa J."/>
            <person name="Obokata J."/>
            <person name="Shigenobu S."/>
        </authorList>
    </citation>
    <scope>NUCLEOTIDE SEQUENCE [LARGE SCALE GENOMIC DNA]</scope>
</reference>
<accession>A0AAV4EXG6</accession>
<feature type="compositionally biased region" description="Basic residues" evidence="1">
    <location>
        <begin position="190"/>
        <end position="200"/>
    </location>
</feature>
<organism evidence="3 4">
    <name type="scientific">Elysia marginata</name>
    <dbReference type="NCBI Taxonomy" id="1093978"/>
    <lineage>
        <taxon>Eukaryota</taxon>
        <taxon>Metazoa</taxon>
        <taxon>Spiralia</taxon>
        <taxon>Lophotrochozoa</taxon>
        <taxon>Mollusca</taxon>
        <taxon>Gastropoda</taxon>
        <taxon>Heterobranchia</taxon>
        <taxon>Euthyneura</taxon>
        <taxon>Panpulmonata</taxon>
        <taxon>Sacoglossa</taxon>
        <taxon>Placobranchoidea</taxon>
        <taxon>Plakobranchidae</taxon>
        <taxon>Elysia</taxon>
    </lineage>
</organism>
<comment type="caution">
    <text evidence="3">The sequence shown here is derived from an EMBL/GenBank/DDBJ whole genome shotgun (WGS) entry which is preliminary data.</text>
</comment>